<comment type="subunit">
    <text evidence="3">Heptamer of 7 subunits arranged in a ring. Interacts with the chaperonin GroEL.</text>
</comment>
<dbReference type="SMART" id="SM00883">
    <property type="entry name" value="Cpn10"/>
    <property type="match status" value="1"/>
</dbReference>
<sequence length="93" mass="10441">MKEGAVKILPLDDRVLIELIEEEEKVGTIIIPDTAKEKPRMGKVIAVGTDEDLQEKIKEGDKVIFSKYSGDEVKVGDKEYLIIQRSDILAKVE</sequence>
<evidence type="ECO:0000256" key="2">
    <source>
        <dbReference type="ARBA" id="ARBA00023186"/>
    </source>
</evidence>
<comment type="subcellular location">
    <subcellularLocation>
        <location evidence="3">Cytoplasm</location>
    </subcellularLocation>
</comment>
<evidence type="ECO:0000256" key="4">
    <source>
        <dbReference type="RuleBase" id="RU000535"/>
    </source>
</evidence>
<dbReference type="GO" id="GO:0005737">
    <property type="term" value="C:cytoplasm"/>
    <property type="evidence" value="ECO:0007669"/>
    <property type="project" value="UniProtKB-SubCell"/>
</dbReference>
<dbReference type="GO" id="GO:0051087">
    <property type="term" value="F:protein-folding chaperone binding"/>
    <property type="evidence" value="ECO:0007669"/>
    <property type="project" value="TreeGrafter"/>
</dbReference>
<dbReference type="InterPro" id="IPR020818">
    <property type="entry name" value="Chaperonin_GroES"/>
</dbReference>
<gene>
    <name evidence="3" type="primary">groES</name>
    <name evidence="3" type="synonym">groS</name>
    <name evidence="5" type="ORF">ENL21_00365</name>
</gene>
<protein>
    <recommendedName>
        <fullName evidence="3">Co-chaperonin GroES</fullName>
    </recommendedName>
    <alternativeName>
        <fullName evidence="3">10 kDa chaperonin</fullName>
    </alternativeName>
    <alternativeName>
        <fullName evidence="3">Chaperonin-10</fullName>
        <shortName evidence="3">Cpn10</shortName>
    </alternativeName>
</protein>
<dbReference type="AlphaFoldDB" id="A0A7V5LI04"/>
<dbReference type="PRINTS" id="PR00297">
    <property type="entry name" value="CHAPERONIN10"/>
</dbReference>
<dbReference type="Pfam" id="PF00166">
    <property type="entry name" value="Cpn10"/>
    <property type="match status" value="1"/>
</dbReference>
<keyword evidence="2 3" id="KW-0143">Chaperone</keyword>
<organism evidence="5">
    <name type="scientific">Caldithrix abyssi</name>
    <dbReference type="NCBI Taxonomy" id="187145"/>
    <lineage>
        <taxon>Bacteria</taxon>
        <taxon>Pseudomonadati</taxon>
        <taxon>Calditrichota</taxon>
        <taxon>Calditrichia</taxon>
        <taxon>Calditrichales</taxon>
        <taxon>Calditrichaceae</taxon>
        <taxon>Caldithrix</taxon>
    </lineage>
</organism>
<dbReference type="NCBIfam" id="NF001531">
    <property type="entry name" value="PRK00364.2-2"/>
    <property type="match status" value="1"/>
</dbReference>
<evidence type="ECO:0000313" key="5">
    <source>
        <dbReference type="EMBL" id="HHE54207.1"/>
    </source>
</evidence>
<dbReference type="PROSITE" id="PS00681">
    <property type="entry name" value="CHAPERONINS_CPN10"/>
    <property type="match status" value="1"/>
</dbReference>
<dbReference type="GO" id="GO:0005524">
    <property type="term" value="F:ATP binding"/>
    <property type="evidence" value="ECO:0007669"/>
    <property type="project" value="InterPro"/>
</dbReference>
<dbReference type="SUPFAM" id="SSF50129">
    <property type="entry name" value="GroES-like"/>
    <property type="match status" value="1"/>
</dbReference>
<dbReference type="InterPro" id="IPR037124">
    <property type="entry name" value="Chaperonin_GroES_sf"/>
</dbReference>
<comment type="caution">
    <text evidence="5">The sequence shown here is derived from an EMBL/GenBank/DDBJ whole genome shotgun (WGS) entry which is preliminary data.</text>
</comment>
<dbReference type="GO" id="GO:0046872">
    <property type="term" value="F:metal ion binding"/>
    <property type="evidence" value="ECO:0007669"/>
    <property type="project" value="TreeGrafter"/>
</dbReference>
<dbReference type="InterPro" id="IPR018369">
    <property type="entry name" value="Chaprnonin_Cpn10_CS"/>
</dbReference>
<dbReference type="GO" id="GO:0051082">
    <property type="term" value="F:unfolded protein binding"/>
    <property type="evidence" value="ECO:0007669"/>
    <property type="project" value="TreeGrafter"/>
</dbReference>
<dbReference type="InterPro" id="IPR011032">
    <property type="entry name" value="GroES-like_sf"/>
</dbReference>
<dbReference type="PANTHER" id="PTHR10772">
    <property type="entry name" value="10 KDA HEAT SHOCK PROTEIN"/>
    <property type="match status" value="1"/>
</dbReference>
<dbReference type="Proteomes" id="UP000886111">
    <property type="component" value="Unassembled WGS sequence"/>
</dbReference>
<dbReference type="HAMAP" id="MF_00580">
    <property type="entry name" value="CH10"/>
    <property type="match status" value="1"/>
</dbReference>
<dbReference type="GO" id="GO:0044183">
    <property type="term" value="F:protein folding chaperone"/>
    <property type="evidence" value="ECO:0007669"/>
    <property type="project" value="InterPro"/>
</dbReference>
<dbReference type="PANTHER" id="PTHR10772:SF63">
    <property type="entry name" value="20 KDA CHAPERONIN, CHLOROPLASTIC"/>
    <property type="match status" value="1"/>
</dbReference>
<accession>A0A7V5LI04</accession>
<proteinExistence type="inferred from homology"/>
<dbReference type="FunFam" id="2.30.33.40:FF:000001">
    <property type="entry name" value="10 kDa chaperonin"/>
    <property type="match status" value="1"/>
</dbReference>
<dbReference type="Gene3D" id="2.30.33.40">
    <property type="entry name" value="GroES chaperonin"/>
    <property type="match status" value="1"/>
</dbReference>
<reference evidence="5" key="1">
    <citation type="journal article" date="2020" name="mSystems">
        <title>Genome- and Community-Level Interaction Insights into Carbon Utilization and Element Cycling Functions of Hydrothermarchaeota in Hydrothermal Sediment.</title>
        <authorList>
            <person name="Zhou Z."/>
            <person name="Liu Y."/>
            <person name="Xu W."/>
            <person name="Pan J."/>
            <person name="Luo Z.H."/>
            <person name="Li M."/>
        </authorList>
    </citation>
    <scope>NUCLEOTIDE SEQUENCE [LARGE SCALE GENOMIC DNA]</scope>
    <source>
        <strain evidence="5">HyVt-76</strain>
    </source>
</reference>
<dbReference type="CDD" id="cd00320">
    <property type="entry name" value="cpn10"/>
    <property type="match status" value="1"/>
</dbReference>
<evidence type="ECO:0000256" key="3">
    <source>
        <dbReference type="HAMAP-Rule" id="MF_00580"/>
    </source>
</evidence>
<comment type="function">
    <text evidence="3 4">Together with the chaperonin GroEL, plays an essential role in assisting protein folding. The GroEL-GroES system forms a nano-cage that allows encapsulation of the non-native substrate proteins and provides a physical environment optimized to promote and accelerate protein folding. GroES binds to the apical surface of the GroEL ring, thereby capping the opening of the GroEL channel.</text>
</comment>
<keyword evidence="3" id="KW-0963">Cytoplasm</keyword>
<dbReference type="EMBL" id="DRTD01000025">
    <property type="protein sequence ID" value="HHE54207.1"/>
    <property type="molecule type" value="Genomic_DNA"/>
</dbReference>
<evidence type="ECO:0000256" key="1">
    <source>
        <dbReference type="ARBA" id="ARBA00006975"/>
    </source>
</evidence>
<comment type="similarity">
    <text evidence="1 3 4">Belongs to the GroES chaperonin family.</text>
</comment>
<name>A0A7V5LI04_CALAY</name>